<dbReference type="RefSeq" id="WP_061263695.1">
    <property type="nucleotide sequence ID" value="NZ_BCSZ01000026.1"/>
</dbReference>
<organism evidence="2 3">
    <name type="scientific">Mycolicibacterium fortuitum subsp. acetamidolyticum</name>
    <dbReference type="NCBI Taxonomy" id="144550"/>
    <lineage>
        <taxon>Bacteria</taxon>
        <taxon>Bacillati</taxon>
        <taxon>Actinomycetota</taxon>
        <taxon>Actinomycetes</taxon>
        <taxon>Mycobacteriales</taxon>
        <taxon>Mycobacteriaceae</taxon>
        <taxon>Mycolicibacterium</taxon>
    </lineage>
</organism>
<dbReference type="InterPro" id="IPR027417">
    <property type="entry name" value="P-loop_NTPase"/>
</dbReference>
<accession>A0A100WQ74</accession>
<comment type="caution">
    <text evidence="2">The sequence shown here is derived from an EMBL/GenBank/DDBJ whole genome shotgun (WGS) entry which is preliminary data.</text>
</comment>
<dbReference type="Pfam" id="PF05621">
    <property type="entry name" value="TniB"/>
    <property type="match status" value="1"/>
</dbReference>
<gene>
    <name evidence="2" type="ORF">RMCFA_2697</name>
</gene>
<protein>
    <submittedName>
        <fullName evidence="2">TniB protein</fullName>
    </submittedName>
</protein>
<dbReference type="SUPFAM" id="SSF52540">
    <property type="entry name" value="P-loop containing nucleoside triphosphate hydrolases"/>
    <property type="match status" value="1"/>
</dbReference>
<evidence type="ECO:0000313" key="2">
    <source>
        <dbReference type="EMBL" id="GAT02585.1"/>
    </source>
</evidence>
<name>A0A100WQ74_MYCFO</name>
<dbReference type="Gene3D" id="3.40.50.300">
    <property type="entry name" value="P-loop containing nucleotide triphosphate hydrolases"/>
    <property type="match status" value="1"/>
</dbReference>
<evidence type="ECO:0000256" key="1">
    <source>
        <dbReference type="ARBA" id="ARBA00022801"/>
    </source>
</evidence>
<proteinExistence type="predicted"/>
<reference evidence="2 3" key="1">
    <citation type="journal article" date="2016" name="Genome Announc.">
        <title>Draft Genome Sequences of Five Rapidly Growing Mycobacterium Species, M. thermoresistibile, M. fortuitum subsp. acetamidolyticum, M. canariasense, M. brisbanense, and M. novocastrense.</title>
        <authorList>
            <person name="Katahira K."/>
            <person name="Ogura Y."/>
            <person name="Gotoh Y."/>
            <person name="Hayashi T."/>
        </authorList>
    </citation>
    <scope>NUCLEOTIDE SEQUENCE [LARGE SCALE GENOMIC DNA]</scope>
    <source>
        <strain evidence="2 3">JCM6368</strain>
    </source>
</reference>
<dbReference type="Proteomes" id="UP000069705">
    <property type="component" value="Unassembled WGS sequence"/>
</dbReference>
<dbReference type="InterPro" id="IPR002464">
    <property type="entry name" value="DNA/RNA_helicase_DEAH_CS"/>
</dbReference>
<reference evidence="3" key="2">
    <citation type="submission" date="2016-02" db="EMBL/GenBank/DDBJ databases">
        <title>Draft genome sequence of five rapidly growing Mycobacterium species.</title>
        <authorList>
            <person name="Katahira K."/>
            <person name="Gotou Y."/>
            <person name="Iida K."/>
            <person name="Ogura Y."/>
            <person name="Hayashi T."/>
        </authorList>
    </citation>
    <scope>NUCLEOTIDE SEQUENCE [LARGE SCALE GENOMIC DNA]</scope>
    <source>
        <strain evidence="3">JCM6368</strain>
    </source>
</reference>
<dbReference type="InterPro" id="IPR008868">
    <property type="entry name" value="TniB"/>
</dbReference>
<dbReference type="GO" id="GO:0016787">
    <property type="term" value="F:hydrolase activity"/>
    <property type="evidence" value="ECO:0007669"/>
    <property type="project" value="UniProtKB-KW"/>
</dbReference>
<sequence length="345" mass="37818">MAVPDSLAAWREFVNRRNVEPEHLTMEQICALSPAEKEDYDHQRFAWLGADVVLETPDTEALTHQTRVLMARNSAESATARRGLAISGSAGRGKSTAALLIGRRHERMMRTKLNRYDDGFAPVVYTVVPPGTTPKMMMLAFANFLGLLVPNKSTAQDLTEQIAGLMRSLSVSLVLVDEVHNLKTNHQAGSEAASALKVFSERLDATFIYAGIDLLQADLFAGHMGRQLKGRMAVHQMRKYEFGTKAQREKWTELVLGVEALLPLGRHAAGTLETEATYLYDRTGGSIGSLRALLNDAAIAAIISGEELISRKLLDMTPTDFAAEEAAARTVADERATPMPLKRAE</sequence>
<dbReference type="EMBL" id="BCSZ01000026">
    <property type="protein sequence ID" value="GAT02585.1"/>
    <property type="molecule type" value="Genomic_DNA"/>
</dbReference>
<dbReference type="PROSITE" id="PS00690">
    <property type="entry name" value="DEAH_ATP_HELICASE"/>
    <property type="match status" value="1"/>
</dbReference>
<evidence type="ECO:0000313" key="3">
    <source>
        <dbReference type="Proteomes" id="UP000069705"/>
    </source>
</evidence>
<keyword evidence="1" id="KW-0378">Hydrolase</keyword>
<dbReference type="AlphaFoldDB" id="A0A100WQ74"/>